<feature type="compositionally biased region" description="Low complexity" evidence="1">
    <location>
        <begin position="95"/>
        <end position="108"/>
    </location>
</feature>
<dbReference type="Proteomes" id="UP000054771">
    <property type="component" value="Unassembled WGS sequence"/>
</dbReference>
<dbReference type="AlphaFoldDB" id="A0A0U4ZG49"/>
<evidence type="ECO:0000313" key="3">
    <source>
        <dbReference type="Proteomes" id="UP000054771"/>
    </source>
</evidence>
<dbReference type="OrthoDB" id="5422613at2759"/>
<dbReference type="PANTHER" id="PTHR38167:SF1">
    <property type="entry name" value="C2H2-TYPE DOMAIN-CONTAINING PROTEIN"/>
    <property type="match status" value="1"/>
</dbReference>
<protein>
    <recommendedName>
        <fullName evidence="4">C2H2-type domain-containing protein</fullName>
    </recommendedName>
</protein>
<reference evidence="3" key="1">
    <citation type="journal article" date="2016" name="Genome Announc.">
        <title>Draft genome sequences of fungus Aspergillus calidoustus.</title>
        <authorList>
            <person name="Horn F."/>
            <person name="Linde J."/>
            <person name="Mattern D.J."/>
            <person name="Walther G."/>
            <person name="Guthke R."/>
            <person name="Scherlach K."/>
            <person name="Martin K."/>
            <person name="Brakhage A.A."/>
            <person name="Petzke L."/>
            <person name="Valiante V."/>
        </authorList>
    </citation>
    <scope>NUCLEOTIDE SEQUENCE [LARGE SCALE GENOMIC DNA]</scope>
    <source>
        <strain evidence="3">SF006504</strain>
    </source>
</reference>
<accession>A0A0U4ZG49</accession>
<dbReference type="OMA" id="NCKEEFD"/>
<feature type="region of interest" description="Disordered" evidence="1">
    <location>
        <begin position="48"/>
        <end position="112"/>
    </location>
</feature>
<evidence type="ECO:0000313" key="2">
    <source>
        <dbReference type="EMBL" id="CEL08661.1"/>
    </source>
</evidence>
<organism evidence="2 3">
    <name type="scientific">Aspergillus calidoustus</name>
    <dbReference type="NCBI Taxonomy" id="454130"/>
    <lineage>
        <taxon>Eukaryota</taxon>
        <taxon>Fungi</taxon>
        <taxon>Dikarya</taxon>
        <taxon>Ascomycota</taxon>
        <taxon>Pezizomycotina</taxon>
        <taxon>Eurotiomycetes</taxon>
        <taxon>Eurotiomycetidae</taxon>
        <taxon>Eurotiales</taxon>
        <taxon>Aspergillaceae</taxon>
        <taxon>Aspergillus</taxon>
        <taxon>Aspergillus subgen. Nidulantes</taxon>
    </lineage>
</organism>
<gene>
    <name evidence="2" type="ORF">ASPCAL11808</name>
</gene>
<dbReference type="EMBL" id="CDMC01000012">
    <property type="protein sequence ID" value="CEL08661.1"/>
    <property type="molecule type" value="Genomic_DNA"/>
</dbReference>
<feature type="compositionally biased region" description="Acidic residues" evidence="1">
    <location>
        <begin position="59"/>
        <end position="70"/>
    </location>
</feature>
<dbReference type="STRING" id="454130.A0A0U4ZG49"/>
<evidence type="ECO:0000256" key="1">
    <source>
        <dbReference type="SAM" id="MobiDB-lite"/>
    </source>
</evidence>
<proteinExistence type="predicted"/>
<keyword evidence="3" id="KW-1185">Reference proteome</keyword>
<evidence type="ECO:0008006" key="4">
    <source>
        <dbReference type="Google" id="ProtNLM"/>
    </source>
</evidence>
<sequence>MDISESQATTLLKAIDLATEERVRDVLRLLCKVSPDAQRIAAEELLVDASKKREAGDTNLEDNSEAETDFPDSGSEGAEDSEVEYLGSTTTTQTEGAPGSSSGAVSAVPEPPRPKRFVPRYAFCENCKEEFDVTENRSDACTYHRLDCEPTGDDLWVDNEFGAEDTPDLRRRYPHCYEFECCGETLEDNPEGCETGWHEEGSYEPPMKISRTFHYQPSF</sequence>
<name>A0A0U4ZG49_ASPCI</name>
<dbReference type="PANTHER" id="PTHR38167">
    <property type="entry name" value="C2H2-TYPE DOMAIN-CONTAINING PROTEIN"/>
    <property type="match status" value="1"/>
</dbReference>